<reference evidence="2" key="1">
    <citation type="journal article" date="2022" name="New Phytol.">
        <title>Evolutionary transition to the ectomycorrhizal habit in the genomes of a hyperdiverse lineage of mushroom-forming fungi.</title>
        <authorList>
            <person name="Looney B."/>
            <person name="Miyauchi S."/>
            <person name="Morin E."/>
            <person name="Drula E."/>
            <person name="Courty P.E."/>
            <person name="Kohler A."/>
            <person name="Kuo A."/>
            <person name="LaButti K."/>
            <person name="Pangilinan J."/>
            <person name="Lipzen A."/>
            <person name="Riley R."/>
            <person name="Andreopoulos W."/>
            <person name="He G."/>
            <person name="Johnson J."/>
            <person name="Nolan M."/>
            <person name="Tritt A."/>
            <person name="Barry K.W."/>
            <person name="Grigoriev I.V."/>
            <person name="Nagy L.G."/>
            <person name="Hibbett D."/>
            <person name="Henrissat B."/>
            <person name="Matheny P.B."/>
            <person name="Labbe J."/>
            <person name="Martin F.M."/>
        </authorList>
    </citation>
    <scope>NUCLEOTIDE SEQUENCE</scope>
    <source>
        <strain evidence="2">BPL690</strain>
    </source>
</reference>
<organism evidence="2 3">
    <name type="scientific">Multifurca ochricompacta</name>
    <dbReference type="NCBI Taxonomy" id="376703"/>
    <lineage>
        <taxon>Eukaryota</taxon>
        <taxon>Fungi</taxon>
        <taxon>Dikarya</taxon>
        <taxon>Basidiomycota</taxon>
        <taxon>Agaricomycotina</taxon>
        <taxon>Agaricomycetes</taxon>
        <taxon>Russulales</taxon>
        <taxon>Russulaceae</taxon>
        <taxon>Multifurca</taxon>
    </lineage>
</organism>
<keyword evidence="1" id="KW-1133">Transmembrane helix</keyword>
<gene>
    <name evidence="2" type="ORF">B0F90DRAFT_284485</name>
</gene>
<feature type="transmembrane region" description="Helical" evidence="1">
    <location>
        <begin position="89"/>
        <end position="107"/>
    </location>
</feature>
<feature type="transmembrane region" description="Helical" evidence="1">
    <location>
        <begin position="31"/>
        <end position="52"/>
    </location>
</feature>
<evidence type="ECO:0000313" key="3">
    <source>
        <dbReference type="Proteomes" id="UP001203297"/>
    </source>
</evidence>
<feature type="transmembrane region" description="Helical" evidence="1">
    <location>
        <begin position="64"/>
        <end position="83"/>
    </location>
</feature>
<dbReference type="Proteomes" id="UP001203297">
    <property type="component" value="Unassembled WGS sequence"/>
</dbReference>
<keyword evidence="3" id="KW-1185">Reference proteome</keyword>
<keyword evidence="1" id="KW-0472">Membrane</keyword>
<keyword evidence="1" id="KW-0812">Transmembrane</keyword>
<evidence type="ECO:0000256" key="1">
    <source>
        <dbReference type="SAM" id="Phobius"/>
    </source>
</evidence>
<name>A0AAD4LWD4_9AGAM</name>
<evidence type="ECO:0000313" key="2">
    <source>
        <dbReference type="EMBL" id="KAI0292210.1"/>
    </source>
</evidence>
<protein>
    <submittedName>
        <fullName evidence="2">Uncharacterized protein</fullName>
    </submittedName>
</protein>
<dbReference type="EMBL" id="WTXG01000128">
    <property type="protein sequence ID" value="KAI0292210.1"/>
    <property type="molecule type" value="Genomic_DNA"/>
</dbReference>
<accession>A0AAD4LWD4</accession>
<comment type="caution">
    <text evidence="2">The sequence shown here is derived from an EMBL/GenBank/DDBJ whole genome shotgun (WGS) entry which is preliminary data.</text>
</comment>
<proteinExistence type="predicted"/>
<dbReference type="AlphaFoldDB" id="A0AAD4LWD4"/>
<sequence>MMILLLLLLRPHNILISEVWRVFSSLNARFYVLFFFVWVFRGGARGGGFGFLLFDCVRCQVPRVMCPVAASGAGGLALALFLPPYSMPVSVRVSSLFFCFGLGWVGLGGRG</sequence>